<organism evidence="1 2">
    <name type="scientific">Bauhinia variegata</name>
    <name type="common">Purple orchid tree</name>
    <name type="synonym">Phanera variegata</name>
    <dbReference type="NCBI Taxonomy" id="167791"/>
    <lineage>
        <taxon>Eukaryota</taxon>
        <taxon>Viridiplantae</taxon>
        <taxon>Streptophyta</taxon>
        <taxon>Embryophyta</taxon>
        <taxon>Tracheophyta</taxon>
        <taxon>Spermatophyta</taxon>
        <taxon>Magnoliopsida</taxon>
        <taxon>eudicotyledons</taxon>
        <taxon>Gunneridae</taxon>
        <taxon>Pentapetalae</taxon>
        <taxon>rosids</taxon>
        <taxon>fabids</taxon>
        <taxon>Fabales</taxon>
        <taxon>Fabaceae</taxon>
        <taxon>Cercidoideae</taxon>
        <taxon>Cercideae</taxon>
        <taxon>Bauhiniinae</taxon>
        <taxon>Bauhinia</taxon>
    </lineage>
</organism>
<gene>
    <name evidence="1" type="ORF">L6164_022216</name>
</gene>
<dbReference type="EMBL" id="CM039434">
    <property type="protein sequence ID" value="KAI4322532.1"/>
    <property type="molecule type" value="Genomic_DNA"/>
</dbReference>
<accession>A0ACB9MFY8</accession>
<protein>
    <submittedName>
        <fullName evidence="1">Uncharacterized protein</fullName>
    </submittedName>
</protein>
<evidence type="ECO:0000313" key="1">
    <source>
        <dbReference type="EMBL" id="KAI4322532.1"/>
    </source>
</evidence>
<keyword evidence="2" id="KW-1185">Reference proteome</keyword>
<name>A0ACB9MFY8_BAUVA</name>
<evidence type="ECO:0000313" key="2">
    <source>
        <dbReference type="Proteomes" id="UP000828941"/>
    </source>
</evidence>
<dbReference type="Proteomes" id="UP000828941">
    <property type="component" value="Chromosome 9"/>
</dbReference>
<comment type="caution">
    <text evidence="1">The sequence shown here is derived from an EMBL/GenBank/DDBJ whole genome shotgun (WGS) entry which is preliminary data.</text>
</comment>
<reference evidence="1 2" key="1">
    <citation type="journal article" date="2022" name="DNA Res.">
        <title>Chromosomal-level genome assembly of the orchid tree Bauhinia variegata (Leguminosae; Cercidoideae) supports the allotetraploid origin hypothesis of Bauhinia.</title>
        <authorList>
            <person name="Zhong Y."/>
            <person name="Chen Y."/>
            <person name="Zheng D."/>
            <person name="Pang J."/>
            <person name="Liu Y."/>
            <person name="Luo S."/>
            <person name="Meng S."/>
            <person name="Qian L."/>
            <person name="Wei D."/>
            <person name="Dai S."/>
            <person name="Zhou R."/>
        </authorList>
    </citation>
    <scope>NUCLEOTIDE SEQUENCE [LARGE SCALE GENOMIC DNA]</scope>
    <source>
        <strain evidence="1">BV-YZ2020</strain>
    </source>
</reference>
<proteinExistence type="predicted"/>
<sequence length="131" mass="14826">MSKLCLFENVTGGKIKVLDFHIIKDHVPGCSHIYLIFPGLFDEDSSLPSAIDPGIIPRNYEEYSESEEIGAGDGRRRNKKVTINGVEVKLKYCRVCQIFRPPRSCHCAICDNCVERFDHHCPWIGQCIVMG</sequence>